<dbReference type="Proteomes" id="UP001642540">
    <property type="component" value="Unassembled WGS sequence"/>
</dbReference>
<organism evidence="2 3">
    <name type="scientific">Orchesella dallaii</name>
    <dbReference type="NCBI Taxonomy" id="48710"/>
    <lineage>
        <taxon>Eukaryota</taxon>
        <taxon>Metazoa</taxon>
        <taxon>Ecdysozoa</taxon>
        <taxon>Arthropoda</taxon>
        <taxon>Hexapoda</taxon>
        <taxon>Collembola</taxon>
        <taxon>Entomobryomorpha</taxon>
        <taxon>Entomobryoidea</taxon>
        <taxon>Orchesellidae</taxon>
        <taxon>Orchesellinae</taxon>
        <taxon>Orchesella</taxon>
    </lineage>
</organism>
<feature type="transmembrane region" description="Helical" evidence="1">
    <location>
        <begin position="88"/>
        <end position="104"/>
    </location>
</feature>
<comment type="caution">
    <text evidence="2">The sequence shown here is derived from an EMBL/GenBank/DDBJ whole genome shotgun (WGS) entry which is preliminary data.</text>
</comment>
<evidence type="ECO:0000313" key="2">
    <source>
        <dbReference type="EMBL" id="CAL8126224.1"/>
    </source>
</evidence>
<protein>
    <submittedName>
        <fullName evidence="2">Uncharacterized protein</fullName>
    </submittedName>
</protein>
<gene>
    <name evidence="2" type="ORF">ODALV1_LOCUS21323</name>
</gene>
<feature type="transmembrane region" description="Helical" evidence="1">
    <location>
        <begin position="147"/>
        <end position="170"/>
    </location>
</feature>
<sequence length="208" mass="23913">MEALKKSFEKDFLKKFLQVYSSKASIPYQPILVSDQRGAIHLKLHKTWRQLLVRRFMQTLTILYTIFLVVNMKIHLQAYIQSQNLFDLSFHGIWSAVYVCVLALQGHIEINMKEIGVLANSLDLLTKTMEEKYCQPKFATVRRKLSAILLFVALYSYFIISTATVFFTFLHNRNWYIYSLFPVSQEATGKVLGVDPQKNGASASSPCS</sequence>
<dbReference type="EMBL" id="CAXLJM020000071">
    <property type="protein sequence ID" value="CAL8126224.1"/>
    <property type="molecule type" value="Genomic_DNA"/>
</dbReference>
<evidence type="ECO:0000313" key="3">
    <source>
        <dbReference type="Proteomes" id="UP001642540"/>
    </source>
</evidence>
<name>A0ABP1RCV4_9HEXA</name>
<keyword evidence="1" id="KW-0812">Transmembrane</keyword>
<keyword evidence="1" id="KW-0472">Membrane</keyword>
<accession>A0ABP1RCV4</accession>
<reference evidence="2 3" key="1">
    <citation type="submission" date="2024-08" db="EMBL/GenBank/DDBJ databases">
        <authorList>
            <person name="Cucini C."/>
            <person name="Frati F."/>
        </authorList>
    </citation>
    <scope>NUCLEOTIDE SEQUENCE [LARGE SCALE GENOMIC DNA]</scope>
</reference>
<keyword evidence="1" id="KW-1133">Transmembrane helix</keyword>
<keyword evidence="3" id="KW-1185">Reference proteome</keyword>
<proteinExistence type="predicted"/>
<evidence type="ECO:0000256" key="1">
    <source>
        <dbReference type="SAM" id="Phobius"/>
    </source>
</evidence>
<feature type="transmembrane region" description="Helical" evidence="1">
    <location>
        <begin position="56"/>
        <end position="76"/>
    </location>
</feature>